<keyword evidence="3" id="KW-1185">Reference proteome</keyword>
<dbReference type="InterPro" id="IPR025345">
    <property type="entry name" value="DUF4249"/>
</dbReference>
<protein>
    <submittedName>
        <fullName evidence="2">DUF4249 domain-containing protein</fullName>
    </submittedName>
</protein>
<feature type="chain" id="PRO_5032999851" evidence="1">
    <location>
        <begin position="24"/>
        <end position="274"/>
    </location>
</feature>
<reference evidence="2 3" key="1">
    <citation type="submission" date="2020-04" db="EMBL/GenBank/DDBJ databases">
        <authorList>
            <person name="Yin C."/>
        </authorList>
    </citation>
    <scope>NUCLEOTIDE SEQUENCE [LARGE SCALE GENOMIC DNA]</scope>
    <source>
        <strain evidence="2 3">Ak56</strain>
    </source>
</reference>
<sequence>MKSILKYLVVLCCFFLLSCTKVVKVDLETAAPKLVIDASIDWIKGTTGNEQKIKLSTTTGYYSPAFPTVSGADIVITNSTNTAFSFIEKPGTGEYICSNFHPAIGETYTLKVILNEEIYTASETCIGVPNIENNIEQNNKGGFGGDEVEIKYKYQDNGNEENYYLHRILSPVSVFPEYKAQDDQNSQGNLMQEYFSDKDLKAGDAINIRLYGISRRYYDYFRKLLAASGAENGPFQTTPGSVRGNIINQTHFANYAYGYFRLSEVAVKDYTIQK</sequence>
<gene>
    <name evidence="2" type="ORF">HGH91_06450</name>
</gene>
<evidence type="ECO:0000256" key="1">
    <source>
        <dbReference type="SAM" id="SignalP"/>
    </source>
</evidence>
<feature type="signal peptide" evidence="1">
    <location>
        <begin position="1"/>
        <end position="23"/>
    </location>
</feature>
<evidence type="ECO:0000313" key="2">
    <source>
        <dbReference type="EMBL" id="NLR78257.1"/>
    </source>
</evidence>
<comment type="caution">
    <text evidence="2">The sequence shown here is derived from an EMBL/GenBank/DDBJ whole genome shotgun (WGS) entry which is preliminary data.</text>
</comment>
<evidence type="ECO:0000313" key="3">
    <source>
        <dbReference type="Proteomes" id="UP000552864"/>
    </source>
</evidence>
<dbReference type="Proteomes" id="UP000552864">
    <property type="component" value="Unassembled WGS sequence"/>
</dbReference>
<name>A0A847SHK0_9BACT</name>
<dbReference type="Pfam" id="PF14054">
    <property type="entry name" value="DUF4249"/>
    <property type="match status" value="1"/>
</dbReference>
<dbReference type="EMBL" id="JABAHZ010000001">
    <property type="protein sequence ID" value="NLR78257.1"/>
    <property type="molecule type" value="Genomic_DNA"/>
</dbReference>
<proteinExistence type="predicted"/>
<dbReference type="PROSITE" id="PS51257">
    <property type="entry name" value="PROKAR_LIPOPROTEIN"/>
    <property type="match status" value="1"/>
</dbReference>
<organism evidence="2 3">
    <name type="scientific">Chitinophaga eiseniae</name>
    <dbReference type="NCBI Taxonomy" id="634771"/>
    <lineage>
        <taxon>Bacteria</taxon>
        <taxon>Pseudomonadati</taxon>
        <taxon>Bacteroidota</taxon>
        <taxon>Chitinophagia</taxon>
        <taxon>Chitinophagales</taxon>
        <taxon>Chitinophagaceae</taxon>
        <taxon>Chitinophaga</taxon>
    </lineage>
</organism>
<dbReference type="AlphaFoldDB" id="A0A847SHK0"/>
<accession>A0A847SHK0</accession>
<keyword evidence="1" id="KW-0732">Signal</keyword>